<dbReference type="NCBIfam" id="TIGR04183">
    <property type="entry name" value="Por_Secre_tail"/>
    <property type="match status" value="1"/>
</dbReference>
<name>A0A0W8FVE1_9ZZZZ</name>
<proteinExistence type="predicted"/>
<dbReference type="AlphaFoldDB" id="A0A0W8FVE1"/>
<sequence>MKMKTQLLYKIFFVVAIFSTQLLAQTSNFEFPLQIGNIWQYSENPSHISESRAIKDTLMGNNKHYTFISGDMYWGYYRQEGEKVFQFYTGDSVETLRYDFSLSIGDTLKIDYFDGDTVVTTVYDSGRISAFGYEKDFMIFYSNSTQSSWHVYYNIVDGIGLIQHHAEVFYYYLAGAIINGHQYGTIVSVKKPEQAVPHEYVLKQNYPNPFNPNTTIEFEISKPSQVKLLVYDSIGNLIKTLANNYLHSGRHGYLFDGSNLSSGVYFYKIQIDNQIETKSMVLLK</sequence>
<evidence type="ECO:0000259" key="1">
    <source>
        <dbReference type="Pfam" id="PF18962"/>
    </source>
</evidence>
<dbReference type="InterPro" id="IPR026444">
    <property type="entry name" value="Secre_tail"/>
</dbReference>
<dbReference type="Pfam" id="PF18962">
    <property type="entry name" value="Por_Secre_tail"/>
    <property type="match status" value="1"/>
</dbReference>
<organism evidence="2">
    <name type="scientific">hydrocarbon metagenome</name>
    <dbReference type="NCBI Taxonomy" id="938273"/>
    <lineage>
        <taxon>unclassified sequences</taxon>
        <taxon>metagenomes</taxon>
        <taxon>ecological metagenomes</taxon>
    </lineage>
</organism>
<feature type="domain" description="Secretion system C-terminal sorting" evidence="1">
    <location>
        <begin position="206"/>
        <end position="280"/>
    </location>
</feature>
<evidence type="ECO:0000313" key="2">
    <source>
        <dbReference type="EMBL" id="KUG24848.1"/>
    </source>
</evidence>
<reference evidence="2" key="1">
    <citation type="journal article" date="2015" name="Proc. Natl. Acad. Sci. U.S.A.">
        <title>Networks of energetic and metabolic interactions define dynamics in microbial communities.</title>
        <authorList>
            <person name="Embree M."/>
            <person name="Liu J.K."/>
            <person name="Al-Bassam M.M."/>
            <person name="Zengler K."/>
        </authorList>
    </citation>
    <scope>NUCLEOTIDE SEQUENCE</scope>
</reference>
<comment type="caution">
    <text evidence="2">The sequence shown here is derived from an EMBL/GenBank/DDBJ whole genome shotgun (WGS) entry which is preliminary data.</text>
</comment>
<gene>
    <name evidence="2" type="ORF">ASZ90_005341</name>
</gene>
<protein>
    <recommendedName>
        <fullName evidence="1">Secretion system C-terminal sorting domain-containing protein</fullName>
    </recommendedName>
</protein>
<dbReference type="Gene3D" id="2.60.40.4070">
    <property type="match status" value="1"/>
</dbReference>
<accession>A0A0W8FVE1</accession>
<dbReference type="EMBL" id="LNQE01000811">
    <property type="protein sequence ID" value="KUG24848.1"/>
    <property type="molecule type" value="Genomic_DNA"/>
</dbReference>